<sequence length="178" mass="20433">MLSGQAEERYRQGRRFLAGGTIRDATAAFREAIELDSRQLSRSDANAARYHSYYGLCLCLTRLDIRQALHQCRLAVRLDRYRPDCWWNLGRVALSWNRIGEAYRAFAEGLELQPDHNGLLQEIRRLGVRNNPVLPMVARTNPLNVLLGMLRHRLNRPVRITGSGAPKRFANPRRRLAG</sequence>
<dbReference type="Gene3D" id="1.25.40.10">
    <property type="entry name" value="Tetratricopeptide repeat domain"/>
    <property type="match status" value="1"/>
</dbReference>
<organism evidence="2 3">
    <name type="scientific">Candidatus Polarisedimenticola svalbardensis</name>
    <dbReference type="NCBI Taxonomy" id="2886004"/>
    <lineage>
        <taxon>Bacteria</taxon>
        <taxon>Pseudomonadati</taxon>
        <taxon>Acidobacteriota</taxon>
        <taxon>Candidatus Polarisedimenticolia</taxon>
        <taxon>Candidatus Polarisedimenticolales</taxon>
        <taxon>Candidatus Polarisedimenticolaceae</taxon>
        <taxon>Candidatus Polarisedimenticola</taxon>
    </lineage>
</organism>
<gene>
    <name evidence="2" type="ORF">IFK94_10835</name>
</gene>
<dbReference type="SMART" id="SM00028">
    <property type="entry name" value="TPR"/>
    <property type="match status" value="2"/>
</dbReference>
<dbReference type="Proteomes" id="UP000648239">
    <property type="component" value="Unassembled WGS sequence"/>
</dbReference>
<evidence type="ECO:0000313" key="3">
    <source>
        <dbReference type="Proteomes" id="UP000648239"/>
    </source>
</evidence>
<dbReference type="SUPFAM" id="SSF48452">
    <property type="entry name" value="TPR-like"/>
    <property type="match status" value="1"/>
</dbReference>
<keyword evidence="1" id="KW-0802">TPR repeat</keyword>
<accession>A0A8J7CLV1</accession>
<dbReference type="InterPro" id="IPR011990">
    <property type="entry name" value="TPR-like_helical_dom_sf"/>
</dbReference>
<name>A0A8J7CLV1_9BACT</name>
<protein>
    <recommendedName>
        <fullName evidence="4">Tetratricopeptide repeat protein</fullName>
    </recommendedName>
</protein>
<reference evidence="2 3" key="1">
    <citation type="submission" date="2020-08" db="EMBL/GenBank/DDBJ databases">
        <title>Acidobacteriota in marine sediments use diverse sulfur dissimilation pathways.</title>
        <authorList>
            <person name="Wasmund K."/>
        </authorList>
    </citation>
    <scope>NUCLEOTIDE SEQUENCE [LARGE SCALE GENOMIC DNA]</scope>
    <source>
        <strain evidence="2">MAG AM4</strain>
    </source>
</reference>
<dbReference type="EMBL" id="JACXWD010000037">
    <property type="protein sequence ID" value="MBD3868608.1"/>
    <property type="molecule type" value="Genomic_DNA"/>
</dbReference>
<proteinExistence type="predicted"/>
<evidence type="ECO:0000313" key="2">
    <source>
        <dbReference type="EMBL" id="MBD3868608.1"/>
    </source>
</evidence>
<evidence type="ECO:0000256" key="1">
    <source>
        <dbReference type="PROSITE-ProRule" id="PRU00339"/>
    </source>
</evidence>
<feature type="repeat" description="TPR" evidence="1">
    <location>
        <begin position="83"/>
        <end position="116"/>
    </location>
</feature>
<comment type="caution">
    <text evidence="2">The sequence shown here is derived from an EMBL/GenBank/DDBJ whole genome shotgun (WGS) entry which is preliminary data.</text>
</comment>
<evidence type="ECO:0008006" key="4">
    <source>
        <dbReference type="Google" id="ProtNLM"/>
    </source>
</evidence>
<dbReference type="AlphaFoldDB" id="A0A8J7CLV1"/>
<feature type="repeat" description="TPR" evidence="1">
    <location>
        <begin position="6"/>
        <end position="39"/>
    </location>
</feature>
<dbReference type="PROSITE" id="PS50005">
    <property type="entry name" value="TPR"/>
    <property type="match status" value="2"/>
</dbReference>
<dbReference type="InterPro" id="IPR019734">
    <property type="entry name" value="TPR_rpt"/>
</dbReference>